<dbReference type="AlphaFoldDB" id="A0A392PQ10"/>
<dbReference type="InterPro" id="IPR036691">
    <property type="entry name" value="Endo/exonu/phosph_ase_sf"/>
</dbReference>
<proteinExistence type="predicted"/>
<reference evidence="1 2" key="1">
    <citation type="journal article" date="2018" name="Front. Plant Sci.">
        <title>Red Clover (Trifolium pratense) and Zigzag Clover (T. medium) - A Picture of Genomic Similarities and Differences.</title>
        <authorList>
            <person name="Dluhosova J."/>
            <person name="Istvanek J."/>
            <person name="Nedelnik J."/>
            <person name="Repkova J."/>
        </authorList>
    </citation>
    <scope>NUCLEOTIDE SEQUENCE [LARGE SCALE GENOMIC DNA]</scope>
    <source>
        <strain evidence="2">cv. 10/8</strain>
        <tissue evidence="1">Leaf</tissue>
    </source>
</reference>
<evidence type="ECO:0000313" key="2">
    <source>
        <dbReference type="Proteomes" id="UP000265520"/>
    </source>
</evidence>
<protein>
    <submittedName>
        <fullName evidence="1">Carbon catabolite repressor protein 4-like</fullName>
    </submittedName>
</protein>
<dbReference type="Gene3D" id="3.60.10.10">
    <property type="entry name" value="Endonuclease/exonuclease/phosphatase"/>
    <property type="match status" value="1"/>
</dbReference>
<sequence length="65" mass="7126">MLDCWTDEEVKTATGDSECHLAVHPLKLDSSYATVDGSASTRGFNGEPLATSYHSKFLGTVDYLW</sequence>
<dbReference type="EMBL" id="LXQA010088097">
    <property type="protein sequence ID" value="MCI13396.1"/>
    <property type="molecule type" value="Genomic_DNA"/>
</dbReference>
<keyword evidence="2" id="KW-1185">Reference proteome</keyword>
<evidence type="ECO:0000313" key="1">
    <source>
        <dbReference type="EMBL" id="MCI13396.1"/>
    </source>
</evidence>
<comment type="caution">
    <text evidence="1">The sequence shown here is derived from an EMBL/GenBank/DDBJ whole genome shotgun (WGS) entry which is preliminary data.</text>
</comment>
<name>A0A392PQ10_9FABA</name>
<dbReference type="Proteomes" id="UP000265520">
    <property type="component" value="Unassembled WGS sequence"/>
</dbReference>
<organism evidence="1 2">
    <name type="scientific">Trifolium medium</name>
    <dbReference type="NCBI Taxonomy" id="97028"/>
    <lineage>
        <taxon>Eukaryota</taxon>
        <taxon>Viridiplantae</taxon>
        <taxon>Streptophyta</taxon>
        <taxon>Embryophyta</taxon>
        <taxon>Tracheophyta</taxon>
        <taxon>Spermatophyta</taxon>
        <taxon>Magnoliopsida</taxon>
        <taxon>eudicotyledons</taxon>
        <taxon>Gunneridae</taxon>
        <taxon>Pentapetalae</taxon>
        <taxon>rosids</taxon>
        <taxon>fabids</taxon>
        <taxon>Fabales</taxon>
        <taxon>Fabaceae</taxon>
        <taxon>Papilionoideae</taxon>
        <taxon>50 kb inversion clade</taxon>
        <taxon>NPAAA clade</taxon>
        <taxon>Hologalegina</taxon>
        <taxon>IRL clade</taxon>
        <taxon>Trifolieae</taxon>
        <taxon>Trifolium</taxon>
    </lineage>
</organism>
<accession>A0A392PQ10</accession>